<evidence type="ECO:0000313" key="2">
    <source>
        <dbReference type="Proteomes" id="UP000694864"/>
    </source>
</evidence>
<sequence length="203" mass="23294">MAREEFANVQIHVFWDVNDFPVPENRSILEIIDSLLRRYGYKGEVSITAYGEKDPEDNPLENGITFVAKRDKFNRLDRILVDFALVAADNHEPHRIPLTLMVVAKNIKEENEFHGLLQSVNAANYNVLLVLPDVYDPKEVALPYVNFAWRWTSLVDAGDPIPKPDFFSLLDEGGRREILCANLSEDEVYNEDDSDGEGFEYHH</sequence>
<dbReference type="GeneID" id="104739591"/>
<dbReference type="Proteomes" id="UP000694864">
    <property type="component" value="Chromosome 14"/>
</dbReference>
<dbReference type="InterPro" id="IPR024768">
    <property type="entry name" value="Marf1"/>
</dbReference>
<dbReference type="CDD" id="cd10910">
    <property type="entry name" value="PIN_limkain_b1_N_like"/>
    <property type="match status" value="1"/>
</dbReference>
<dbReference type="RefSeq" id="XP_010458303.1">
    <property type="nucleotide sequence ID" value="XM_010460001.2"/>
</dbReference>
<evidence type="ECO:0000259" key="1">
    <source>
        <dbReference type="Pfam" id="PF01936"/>
    </source>
</evidence>
<proteinExistence type="predicted"/>
<keyword evidence="2" id="KW-1185">Reference proteome</keyword>
<organism evidence="2 3">
    <name type="scientific">Camelina sativa</name>
    <name type="common">False flax</name>
    <name type="synonym">Myagrum sativum</name>
    <dbReference type="NCBI Taxonomy" id="90675"/>
    <lineage>
        <taxon>Eukaryota</taxon>
        <taxon>Viridiplantae</taxon>
        <taxon>Streptophyta</taxon>
        <taxon>Embryophyta</taxon>
        <taxon>Tracheophyta</taxon>
        <taxon>Spermatophyta</taxon>
        <taxon>Magnoliopsida</taxon>
        <taxon>eudicotyledons</taxon>
        <taxon>Gunneridae</taxon>
        <taxon>Pentapetalae</taxon>
        <taxon>rosids</taxon>
        <taxon>malvids</taxon>
        <taxon>Brassicales</taxon>
        <taxon>Brassicaceae</taxon>
        <taxon>Camelineae</taxon>
        <taxon>Camelina</taxon>
    </lineage>
</organism>
<feature type="domain" description="NYN" evidence="1">
    <location>
        <begin position="11"/>
        <end position="131"/>
    </location>
</feature>
<dbReference type="PANTHER" id="PTHR14379:SF45">
    <property type="entry name" value="NYN DOMAIN-CONTAINING PROTEIN"/>
    <property type="match status" value="1"/>
</dbReference>
<dbReference type="Pfam" id="PF01936">
    <property type="entry name" value="NYN"/>
    <property type="match status" value="1"/>
</dbReference>
<dbReference type="PANTHER" id="PTHR14379">
    <property type="entry name" value="LIMKAIN B LKAP"/>
    <property type="match status" value="1"/>
</dbReference>
<protein>
    <submittedName>
        <fullName evidence="3">Uncharacterized protein LOC104739591</fullName>
    </submittedName>
</protein>
<evidence type="ECO:0000313" key="3">
    <source>
        <dbReference type="RefSeq" id="XP_010458303.1"/>
    </source>
</evidence>
<dbReference type="InterPro" id="IPR021139">
    <property type="entry name" value="NYN"/>
</dbReference>
<reference evidence="3" key="2">
    <citation type="submission" date="2025-08" db="UniProtKB">
        <authorList>
            <consortium name="RefSeq"/>
        </authorList>
    </citation>
    <scope>IDENTIFICATION</scope>
    <source>
        <tissue evidence="3">Leaf</tissue>
    </source>
</reference>
<reference evidence="2" key="1">
    <citation type="journal article" date="2014" name="Nat. Commun.">
        <title>The emerging biofuel crop Camelina sativa retains a highly undifferentiated hexaploid genome structure.</title>
        <authorList>
            <person name="Kagale S."/>
            <person name="Koh C."/>
            <person name="Nixon J."/>
            <person name="Bollina V."/>
            <person name="Clarke W.E."/>
            <person name="Tuteja R."/>
            <person name="Spillane C."/>
            <person name="Robinson S.J."/>
            <person name="Links M.G."/>
            <person name="Clarke C."/>
            <person name="Higgins E.E."/>
            <person name="Huebert T."/>
            <person name="Sharpe A.G."/>
            <person name="Parkin I.A."/>
        </authorList>
    </citation>
    <scope>NUCLEOTIDE SEQUENCE [LARGE SCALE GENOMIC DNA]</scope>
    <source>
        <strain evidence="2">cv. DH55</strain>
    </source>
</reference>
<gene>
    <name evidence="3" type="primary">LOC104739591</name>
</gene>
<name>A0ABM0VM67_CAMSA</name>
<accession>A0ABM0VM67</accession>